<comment type="similarity">
    <text evidence="2 7">Belongs to the glycosyl hydrolase 20 family.</text>
</comment>
<evidence type="ECO:0000256" key="6">
    <source>
        <dbReference type="ARBA" id="ARBA00023295"/>
    </source>
</evidence>
<dbReference type="PANTHER" id="PTHR22600">
    <property type="entry name" value="BETA-HEXOSAMINIDASE"/>
    <property type="match status" value="1"/>
</dbReference>
<dbReference type="FunFam" id="3.20.20.80:FF:000063">
    <property type="entry name" value="Beta-hexosaminidase"/>
    <property type="match status" value="1"/>
</dbReference>
<evidence type="ECO:0000256" key="9">
    <source>
        <dbReference type="SAM" id="SignalP"/>
    </source>
</evidence>
<dbReference type="InterPro" id="IPR025705">
    <property type="entry name" value="Beta_hexosaminidase_sua/sub"/>
</dbReference>
<evidence type="ECO:0000256" key="4">
    <source>
        <dbReference type="ARBA" id="ARBA00022801"/>
    </source>
</evidence>
<dbReference type="PANTHER" id="PTHR22600:SF58">
    <property type="entry name" value="BETA-HEXOSAMINIDASE"/>
    <property type="match status" value="1"/>
</dbReference>
<evidence type="ECO:0000256" key="5">
    <source>
        <dbReference type="ARBA" id="ARBA00023180"/>
    </source>
</evidence>
<feature type="domain" description="Glycoside hydrolase family 20 catalytic" evidence="10">
    <location>
        <begin position="216"/>
        <end position="555"/>
    </location>
</feature>
<dbReference type="SUPFAM" id="SSF51445">
    <property type="entry name" value="(Trans)glycosidases"/>
    <property type="match status" value="1"/>
</dbReference>
<dbReference type="PIRSF" id="PIRSF001093">
    <property type="entry name" value="B-hxosamndse_ab_euk"/>
    <property type="match status" value="1"/>
</dbReference>
<feature type="active site" description="Proton donor" evidence="8">
    <location>
        <position position="377"/>
    </location>
</feature>
<comment type="catalytic activity">
    <reaction evidence="1 7">
        <text>Hydrolysis of terminal non-reducing N-acetyl-D-hexosamine residues in N-acetyl-beta-D-hexosaminides.</text>
        <dbReference type="EC" id="3.2.1.52"/>
    </reaction>
</comment>
<dbReference type="PRINTS" id="PR00738">
    <property type="entry name" value="GLHYDRLASE20"/>
</dbReference>
<dbReference type="GO" id="GO:0016231">
    <property type="term" value="F:beta-N-acetylglucosaminidase activity"/>
    <property type="evidence" value="ECO:0007669"/>
    <property type="project" value="TreeGrafter"/>
</dbReference>
<dbReference type="EMBL" id="ONZQ02000001">
    <property type="protein sequence ID" value="SPN96955.1"/>
    <property type="molecule type" value="Genomic_DNA"/>
</dbReference>
<dbReference type="Gene3D" id="3.30.379.10">
    <property type="entry name" value="Chitobiase/beta-hexosaminidase domain 2-like"/>
    <property type="match status" value="1"/>
</dbReference>
<dbReference type="GO" id="GO:0005975">
    <property type="term" value="P:carbohydrate metabolic process"/>
    <property type="evidence" value="ECO:0007669"/>
    <property type="project" value="InterPro"/>
</dbReference>
<dbReference type="Pfam" id="PF14845">
    <property type="entry name" value="Glycohydro_20b2"/>
    <property type="match status" value="1"/>
</dbReference>
<evidence type="ECO:0000256" key="8">
    <source>
        <dbReference type="PIRSR" id="PIRSR001093-1"/>
    </source>
</evidence>
<dbReference type="InterPro" id="IPR017853">
    <property type="entry name" value="GH"/>
</dbReference>
<feature type="domain" description="Beta-hexosaminidase eukaryotic type N-terminal" evidence="11">
    <location>
        <begin position="20"/>
        <end position="191"/>
    </location>
</feature>
<keyword evidence="4 7" id="KW-0378">Hydrolase</keyword>
<dbReference type="InterPro" id="IPR029019">
    <property type="entry name" value="HEX_eukaryotic_N"/>
</dbReference>
<keyword evidence="5" id="KW-0325">Glycoprotein</keyword>
<proteinExistence type="inferred from homology"/>
<dbReference type="SUPFAM" id="SSF55545">
    <property type="entry name" value="beta-N-acetylhexosaminidase-like domain"/>
    <property type="match status" value="1"/>
</dbReference>
<evidence type="ECO:0000259" key="10">
    <source>
        <dbReference type="Pfam" id="PF00728"/>
    </source>
</evidence>
<keyword evidence="13" id="KW-1185">Reference proteome</keyword>
<feature type="chain" id="PRO_5042273224" description="Beta-hexosaminidase" evidence="9">
    <location>
        <begin position="20"/>
        <end position="608"/>
    </location>
</feature>
<evidence type="ECO:0000313" key="13">
    <source>
        <dbReference type="Proteomes" id="UP001187682"/>
    </source>
</evidence>
<evidence type="ECO:0000256" key="2">
    <source>
        <dbReference type="ARBA" id="ARBA00006285"/>
    </source>
</evidence>
<reference evidence="12" key="1">
    <citation type="submission" date="2018-03" db="EMBL/GenBank/DDBJ databases">
        <authorList>
            <person name="Guldener U."/>
        </authorList>
    </citation>
    <scope>NUCLEOTIDE SEQUENCE</scope>
</reference>
<dbReference type="CDD" id="cd06562">
    <property type="entry name" value="GH20_HexA_HexB-like"/>
    <property type="match status" value="1"/>
</dbReference>
<keyword evidence="3 9" id="KW-0732">Signal</keyword>
<name>A0AAE8MQF6_9PEZI</name>
<dbReference type="InterPro" id="IPR015883">
    <property type="entry name" value="Glyco_hydro_20_cat"/>
</dbReference>
<evidence type="ECO:0000256" key="7">
    <source>
        <dbReference type="PIRNR" id="PIRNR001093"/>
    </source>
</evidence>
<evidence type="ECO:0000256" key="3">
    <source>
        <dbReference type="ARBA" id="ARBA00022729"/>
    </source>
</evidence>
<dbReference type="EC" id="3.2.1.52" evidence="7"/>
<dbReference type="GO" id="GO:0016020">
    <property type="term" value="C:membrane"/>
    <property type="evidence" value="ECO:0007669"/>
    <property type="project" value="TreeGrafter"/>
</dbReference>
<accession>A0AAE8MQF6</accession>
<dbReference type="Gene3D" id="3.20.20.80">
    <property type="entry name" value="Glycosidases"/>
    <property type="match status" value="1"/>
</dbReference>
<feature type="signal peptide" evidence="9">
    <location>
        <begin position="1"/>
        <end position="19"/>
    </location>
</feature>
<dbReference type="AlphaFoldDB" id="A0AAE8MQF6"/>
<dbReference type="GO" id="GO:0030203">
    <property type="term" value="P:glycosaminoglycan metabolic process"/>
    <property type="evidence" value="ECO:0007669"/>
    <property type="project" value="TreeGrafter"/>
</dbReference>
<evidence type="ECO:0000313" key="12">
    <source>
        <dbReference type="EMBL" id="SPN96955.1"/>
    </source>
</evidence>
<comment type="caution">
    <text evidence="12">The sequence shown here is derived from an EMBL/GenBank/DDBJ whole genome shotgun (WGS) entry which is preliminary data.</text>
</comment>
<keyword evidence="6 7" id="KW-0326">Glycosidase</keyword>
<evidence type="ECO:0000256" key="1">
    <source>
        <dbReference type="ARBA" id="ARBA00001231"/>
    </source>
</evidence>
<evidence type="ECO:0000259" key="11">
    <source>
        <dbReference type="Pfam" id="PF14845"/>
    </source>
</evidence>
<dbReference type="InterPro" id="IPR029018">
    <property type="entry name" value="Hex-like_dom2"/>
</dbReference>
<gene>
    <name evidence="12" type="ORF">DNG_00473</name>
</gene>
<sequence length="608" mass="68211">MLTRLLVGAVALLPSSVHAIWPIPKEFTSGDNVLYIDQTVEITYNGASVCWISSPNPSCPDREFVDSEILMGQLPYTYGYAPPPGPKCKDKDIVQAAVSRAFEAIFQHNFVPWKLRPAHGDWEPDVYAKDKGRVESLTITHTVNDDETCYKPLAGELDESYTFELTKNGAATIEAQTSVGVLRALETFIQLFYQHSSGTSWYTEIAPVSIKDEPEYPHRGLLLDVSRSWYPVEDILHMIDTLSWNKMNRIHIHMTDSQSWPLEIPAMPKLAEKGSYGKGMTYSPADLAHIQEYASHRGVQVIVEIDMPGHIGSVHHSYPDLIVAYNEKPYHWWCAQPPCGAFKMNSSAVYDFLETLFDDLLPRLAPYSSYFHTGGDELNRNDSMLDEGVRSNDTDVLRPLLQKFLDVNHGRVRKAGLTPMVWEEMAIEWEQNLGKDVVVQSWLGGDAVKNITSKGYKVIDSNYHFWYLDCGRGAWLDFENGAAYNTFYPFNDWCGPTHSWQAGYSHDPRAGLGEEQAKLVLGGEVAVWSETIDPLTVDTIVWPRAGAAGEVLWSGRQDASGTNRSLVDAAARLAEMRERLVARGVRAAHITELWCLQDPDPLACQHAL</sequence>
<dbReference type="Proteomes" id="UP001187682">
    <property type="component" value="Unassembled WGS sequence"/>
</dbReference>
<organism evidence="12 13">
    <name type="scientific">Cephalotrichum gorgonifer</name>
    <dbReference type="NCBI Taxonomy" id="2041049"/>
    <lineage>
        <taxon>Eukaryota</taxon>
        <taxon>Fungi</taxon>
        <taxon>Dikarya</taxon>
        <taxon>Ascomycota</taxon>
        <taxon>Pezizomycotina</taxon>
        <taxon>Sordariomycetes</taxon>
        <taxon>Hypocreomycetidae</taxon>
        <taxon>Microascales</taxon>
        <taxon>Microascaceae</taxon>
        <taxon>Cephalotrichum</taxon>
    </lineage>
</organism>
<dbReference type="Pfam" id="PF00728">
    <property type="entry name" value="Glyco_hydro_20"/>
    <property type="match status" value="1"/>
</dbReference>
<protein>
    <recommendedName>
        <fullName evidence="7">Beta-hexosaminidase</fullName>
        <ecNumber evidence="7">3.2.1.52</ecNumber>
    </recommendedName>
</protein>